<sequence>MLLLSALSPAELKTFTLSELLFLPLTVEHPELQQTYFLAGITFHLPNHFVCALRYNNGWMLYDGLKETVAKTLPNVLKSIAEQKGMLGAIVYLRQD</sequence>
<organism evidence="1 2">
    <name type="scientific">Panagrolaimus davidi</name>
    <dbReference type="NCBI Taxonomy" id="227884"/>
    <lineage>
        <taxon>Eukaryota</taxon>
        <taxon>Metazoa</taxon>
        <taxon>Ecdysozoa</taxon>
        <taxon>Nematoda</taxon>
        <taxon>Chromadorea</taxon>
        <taxon>Rhabditida</taxon>
        <taxon>Tylenchina</taxon>
        <taxon>Panagrolaimomorpha</taxon>
        <taxon>Panagrolaimoidea</taxon>
        <taxon>Panagrolaimidae</taxon>
        <taxon>Panagrolaimus</taxon>
    </lineage>
</organism>
<evidence type="ECO:0000313" key="2">
    <source>
        <dbReference type="WBParaSite" id="PDA_v2.g25400.t1"/>
    </source>
</evidence>
<reference evidence="2" key="1">
    <citation type="submission" date="2022-11" db="UniProtKB">
        <authorList>
            <consortium name="WormBaseParasite"/>
        </authorList>
    </citation>
    <scope>IDENTIFICATION</scope>
</reference>
<dbReference type="WBParaSite" id="PDA_v2.g25400.t1">
    <property type="protein sequence ID" value="PDA_v2.g25400.t1"/>
    <property type="gene ID" value="PDA_v2.g25400"/>
</dbReference>
<proteinExistence type="predicted"/>
<dbReference type="Proteomes" id="UP000887578">
    <property type="component" value="Unplaced"/>
</dbReference>
<evidence type="ECO:0000313" key="1">
    <source>
        <dbReference type="Proteomes" id="UP000887578"/>
    </source>
</evidence>
<protein>
    <submittedName>
        <fullName evidence="2">Ubiquitinyl hydrolase 1</fullName>
    </submittedName>
</protein>
<accession>A0A914Q2J1</accession>
<name>A0A914Q2J1_9BILA</name>
<keyword evidence="1" id="KW-1185">Reference proteome</keyword>
<dbReference type="AlphaFoldDB" id="A0A914Q2J1"/>